<dbReference type="SUPFAM" id="SSF55961">
    <property type="entry name" value="Bet v1-like"/>
    <property type="match status" value="1"/>
</dbReference>
<reference evidence="1 2" key="1">
    <citation type="submission" date="2020-08" db="EMBL/GenBank/DDBJ databases">
        <title>A novel species.</title>
        <authorList>
            <person name="Gao J."/>
        </authorList>
    </citation>
    <scope>NUCLEOTIDE SEQUENCE [LARGE SCALE GENOMIC DNA]</scope>
    <source>
        <strain evidence="1 2">CRXT-G-22</strain>
    </source>
</reference>
<keyword evidence="2" id="KW-1185">Reference proteome</keyword>
<dbReference type="EMBL" id="CP060828">
    <property type="protein sequence ID" value="QNP71311.1"/>
    <property type="molecule type" value="Genomic_DNA"/>
</dbReference>
<evidence type="ECO:0000313" key="2">
    <source>
        <dbReference type="Proteomes" id="UP000516052"/>
    </source>
</evidence>
<dbReference type="KEGG" id="sroi:IAG44_18985"/>
<evidence type="ECO:0000313" key="1">
    <source>
        <dbReference type="EMBL" id="QNP71311.1"/>
    </source>
</evidence>
<sequence>MTDTETLHLTVRIARPAAFVYRYTAEPTHLPAWAHGLGDTVEQVDGAWVAHSGLLGRVTVTFTPENDLGVLDHYVTFPTGETVHNPIRVIPYGDDRCELVFTLRRPPGTTDAEFAKDAETVAADLARLRDLLENEGPRDRPRE</sequence>
<dbReference type="AlphaFoldDB" id="A0A7H0IEU5"/>
<proteinExistence type="predicted"/>
<accession>A0A7H0IEU5</accession>
<name>A0A7H0IEU5_9ACTN</name>
<protein>
    <submittedName>
        <fullName evidence="1">SRPBCC family protein</fullName>
    </submittedName>
</protein>
<dbReference type="InterPro" id="IPR023393">
    <property type="entry name" value="START-like_dom_sf"/>
</dbReference>
<organism evidence="1 2">
    <name type="scientific">Streptomyces roseirectus</name>
    <dbReference type="NCBI Taxonomy" id="2768066"/>
    <lineage>
        <taxon>Bacteria</taxon>
        <taxon>Bacillati</taxon>
        <taxon>Actinomycetota</taxon>
        <taxon>Actinomycetes</taxon>
        <taxon>Kitasatosporales</taxon>
        <taxon>Streptomycetaceae</taxon>
        <taxon>Streptomyces</taxon>
    </lineage>
</organism>
<dbReference type="Proteomes" id="UP000516052">
    <property type="component" value="Chromosome"/>
</dbReference>
<gene>
    <name evidence="1" type="ORF">IAG44_18985</name>
</gene>
<dbReference type="Gene3D" id="3.30.530.20">
    <property type="match status" value="1"/>
</dbReference>
<dbReference type="RefSeq" id="WP_187748282.1">
    <property type="nucleotide sequence ID" value="NZ_CP060828.1"/>
</dbReference>